<dbReference type="Proteomes" id="UP001160116">
    <property type="component" value="Unassembled WGS sequence"/>
</dbReference>
<gene>
    <name evidence="1" type="ORF">N5C97_08940</name>
</gene>
<accession>A0AA42SFZ6</accession>
<reference evidence="1" key="1">
    <citation type="submission" date="2022-09" db="EMBL/GenBank/DDBJ databases">
        <title>Intensive care unit water sources are persistently colonized with multi-drug resistant bacteria and are the site of extensive horizontal gene transfer of antibiotic resistance genes.</title>
        <authorList>
            <person name="Diorio-Toth L."/>
        </authorList>
    </citation>
    <scope>NUCLEOTIDE SEQUENCE</scope>
    <source>
        <strain evidence="1">GD03885</strain>
    </source>
</reference>
<dbReference type="RefSeq" id="WP_279679043.1">
    <property type="nucleotide sequence ID" value="NZ_JAOCCL010000018.1"/>
</dbReference>
<evidence type="ECO:0000313" key="2">
    <source>
        <dbReference type="Proteomes" id="UP001160116"/>
    </source>
</evidence>
<dbReference type="AlphaFoldDB" id="A0AA42SFZ6"/>
<sequence length="183" mass="20626">MSQQMYIDCRVAGSNGDAVRVVAVVDKQNDTLSIAKLLPYAPPKDPYQGKTPEQIAQIKQIQAYTVIVVDSPTAFKKWDTCFSQLEHLDQAVKDYYSMKRLGRLTLHPDLEAMCNPESVIEIRKTEMKGNVYELDSAQVTNNHFAVLIACWTAIKMLAQSSIVEQEEEPTQHDIDTFSVPFSI</sequence>
<proteinExistence type="predicted"/>
<organism evidence="1 2">
    <name type="scientific">Acinetobacter johnsonii</name>
    <dbReference type="NCBI Taxonomy" id="40214"/>
    <lineage>
        <taxon>Bacteria</taxon>
        <taxon>Pseudomonadati</taxon>
        <taxon>Pseudomonadota</taxon>
        <taxon>Gammaproteobacteria</taxon>
        <taxon>Moraxellales</taxon>
        <taxon>Moraxellaceae</taxon>
        <taxon>Acinetobacter</taxon>
    </lineage>
</organism>
<comment type="caution">
    <text evidence="1">The sequence shown here is derived from an EMBL/GenBank/DDBJ whole genome shotgun (WGS) entry which is preliminary data.</text>
</comment>
<evidence type="ECO:0000313" key="1">
    <source>
        <dbReference type="EMBL" id="MDH0826626.1"/>
    </source>
</evidence>
<protein>
    <submittedName>
        <fullName evidence="1">Uncharacterized protein</fullName>
    </submittedName>
</protein>
<name>A0AA42SFZ6_ACIJO</name>
<dbReference type="EMBL" id="JAOCCL010000018">
    <property type="protein sequence ID" value="MDH0826626.1"/>
    <property type="molecule type" value="Genomic_DNA"/>
</dbReference>